<sequence length="280" mass="31574">NRGKVWNNNQFVTDHPALVAEENPLWKKILGVPSLMREFRKKTMRENARHAADYAAKRAMVQCVSTCAFAHAANKQGLRVQPEEYKALTCLGKAPPISKQSMKSDLRSAGVLKLSRLVFELVHPLTTTRTVTFRSTNFISTLIVMTSPLGTLSMNALFLSAVGESLNLRSDAECAQSSPTEVYARQVFVGLFSLLLGSLPQIVFLALQTRQFVDRKRYRRLTSIQWQLRRWDLEDMVVIFMAAVYCAACYLYLILFLANISDVAERKWIIGVSTGVISDY</sequence>
<dbReference type="EMBL" id="CAJNNW010030564">
    <property type="protein sequence ID" value="CAE8703784.1"/>
    <property type="molecule type" value="Genomic_DNA"/>
</dbReference>
<feature type="non-terminal residue" evidence="2">
    <location>
        <position position="280"/>
    </location>
</feature>
<comment type="caution">
    <text evidence="2">The sequence shown here is derived from an EMBL/GenBank/DDBJ whole genome shotgun (WGS) entry which is preliminary data.</text>
</comment>
<keyword evidence="1" id="KW-1133">Transmembrane helix</keyword>
<keyword evidence="1" id="KW-0472">Membrane</keyword>
<reference evidence="2" key="1">
    <citation type="submission" date="2021-02" db="EMBL/GenBank/DDBJ databases">
        <authorList>
            <person name="Dougan E. K."/>
            <person name="Rhodes N."/>
            <person name="Thang M."/>
            <person name="Chan C."/>
        </authorList>
    </citation>
    <scope>NUCLEOTIDE SEQUENCE</scope>
</reference>
<evidence type="ECO:0000256" key="1">
    <source>
        <dbReference type="SAM" id="Phobius"/>
    </source>
</evidence>
<feature type="transmembrane region" description="Helical" evidence="1">
    <location>
        <begin position="237"/>
        <end position="258"/>
    </location>
</feature>
<feature type="transmembrane region" description="Helical" evidence="1">
    <location>
        <begin position="138"/>
        <end position="163"/>
    </location>
</feature>
<name>A0A813KG31_POLGL</name>
<protein>
    <submittedName>
        <fullName evidence="2">Uncharacterized protein</fullName>
    </submittedName>
</protein>
<feature type="transmembrane region" description="Helical" evidence="1">
    <location>
        <begin position="183"/>
        <end position="207"/>
    </location>
</feature>
<dbReference type="Proteomes" id="UP000626109">
    <property type="component" value="Unassembled WGS sequence"/>
</dbReference>
<proteinExistence type="predicted"/>
<dbReference type="AlphaFoldDB" id="A0A813KG31"/>
<keyword evidence="1" id="KW-0812">Transmembrane</keyword>
<organism evidence="2 3">
    <name type="scientific">Polarella glacialis</name>
    <name type="common">Dinoflagellate</name>
    <dbReference type="NCBI Taxonomy" id="89957"/>
    <lineage>
        <taxon>Eukaryota</taxon>
        <taxon>Sar</taxon>
        <taxon>Alveolata</taxon>
        <taxon>Dinophyceae</taxon>
        <taxon>Suessiales</taxon>
        <taxon>Suessiaceae</taxon>
        <taxon>Polarella</taxon>
    </lineage>
</organism>
<evidence type="ECO:0000313" key="3">
    <source>
        <dbReference type="Proteomes" id="UP000626109"/>
    </source>
</evidence>
<accession>A0A813KG31</accession>
<feature type="non-terminal residue" evidence="2">
    <location>
        <position position="1"/>
    </location>
</feature>
<evidence type="ECO:0000313" key="2">
    <source>
        <dbReference type="EMBL" id="CAE8703784.1"/>
    </source>
</evidence>
<gene>
    <name evidence="2" type="ORF">PGLA2088_LOCUS32958</name>
</gene>